<evidence type="ECO:0000256" key="9">
    <source>
        <dbReference type="ARBA" id="ARBA00022840"/>
    </source>
</evidence>
<dbReference type="InterPro" id="IPR013815">
    <property type="entry name" value="ATP_grasp_subdomain_1"/>
</dbReference>
<evidence type="ECO:0000256" key="3">
    <source>
        <dbReference type="ARBA" id="ARBA00006114"/>
    </source>
</evidence>
<evidence type="ECO:0000313" key="14">
    <source>
        <dbReference type="Proteomes" id="UP000193411"/>
    </source>
</evidence>
<dbReference type="HAMAP" id="MF_01929">
    <property type="entry name" value="PurE_classI"/>
    <property type="match status" value="1"/>
</dbReference>
<dbReference type="NCBIfam" id="TIGR01161">
    <property type="entry name" value="purK"/>
    <property type="match status" value="1"/>
</dbReference>
<dbReference type="GO" id="GO:0004638">
    <property type="term" value="F:phosphoribosylaminoimidazole carboxylase activity"/>
    <property type="evidence" value="ECO:0007669"/>
    <property type="project" value="UniProtKB-UniRule"/>
</dbReference>
<keyword evidence="10 11" id="KW-0456">Lyase</keyword>
<dbReference type="OrthoDB" id="15425at2759"/>
<dbReference type="InterPro" id="IPR011761">
    <property type="entry name" value="ATP-grasp"/>
</dbReference>
<evidence type="ECO:0000256" key="1">
    <source>
        <dbReference type="ARBA" id="ARBA00001244"/>
    </source>
</evidence>
<comment type="catalytic activity">
    <reaction evidence="1 11">
        <text>5-amino-1-(5-phospho-D-ribosyl)imidazole-4-carboxylate + H(+) = 5-amino-1-(5-phospho-beta-D-ribosyl)imidazole + CO2</text>
        <dbReference type="Rhea" id="RHEA:10792"/>
        <dbReference type="ChEBI" id="CHEBI:15378"/>
        <dbReference type="ChEBI" id="CHEBI:16526"/>
        <dbReference type="ChEBI" id="CHEBI:77657"/>
        <dbReference type="ChEBI" id="CHEBI:137981"/>
        <dbReference type="EC" id="4.1.1.21"/>
    </reaction>
</comment>
<comment type="caution">
    <text evidence="13">The sequence shown here is derived from an EMBL/GenBank/DDBJ whole genome shotgun (WGS) entry which is preliminary data.</text>
</comment>
<dbReference type="Proteomes" id="UP000193411">
    <property type="component" value="Unassembled WGS sequence"/>
</dbReference>
<comment type="similarity">
    <text evidence="3 11">In the C-terminal section; belongs to the AIR carboxylase family. Class I subfamily.</text>
</comment>
<sequence length="577" mass="62092">MNSRRIGVLGGGQLGRMLIESAHRLNVSVVCLDSDPATPAKQLLGPPVAGTIDCGAFSNAADIRKFVSQSKIDVLTVEIEHVDTHVLDELEAEGKVEVHPAPSTIRVIQDKFAQKEHLTKHGVPTSKYAPVPSVESLQSLAKEWGLPLMLKSKRWAYDGRGNYAVHSEEDIAKAYETLNPKADPEALYAEAWCPFERELAVMVVRDRQGHVVAYPTVETVHTRNICHVVVAPAQIDGLLAARAQEVAKMAVASLSGAGIFGVEMFYLASGEILLNEIAPRPHNSGHYTQDACNTSQFENHVRVLAGLPIGSTDLKVPYAAMLNILGHVPMGDLQRTLASAHASVTVPGSTVHLYGKPGCRADRKMGHINLVAQTFPELQSRMAQLLAADLGVSVDDARNVILPSALRQGAPKVGIIMGSDSDLPVMRAAAHILRDFDVPFELTIVSAHRTPLRMVEYAQQAAARGIQVIIAGAGGAAHLPGMVAAVTPLPVIGVPVALKVLDGQDSLYSIVQMPRGVPVATVAINNSTNAGLLAVRMLGAQSRYYREKMAEYLKRQEAEVLGKVDRLAQVGWEEYKA</sequence>
<dbReference type="SUPFAM" id="SSF52255">
    <property type="entry name" value="N5-CAIR mutase (phosphoribosylaminoimidazole carboxylase, PurE)"/>
    <property type="match status" value="1"/>
</dbReference>
<dbReference type="InterPro" id="IPR016185">
    <property type="entry name" value="PreATP-grasp_dom_sf"/>
</dbReference>
<evidence type="ECO:0000313" key="13">
    <source>
        <dbReference type="EMBL" id="ORZ38069.1"/>
    </source>
</evidence>
<dbReference type="SUPFAM" id="SSF56059">
    <property type="entry name" value="Glutathione synthetase ATP-binding domain-like"/>
    <property type="match status" value="1"/>
</dbReference>
<keyword evidence="14" id="KW-1185">Reference proteome</keyword>
<evidence type="ECO:0000256" key="4">
    <source>
        <dbReference type="ARBA" id="ARBA00012329"/>
    </source>
</evidence>
<dbReference type="Gene3D" id="3.40.50.1970">
    <property type="match status" value="1"/>
</dbReference>
<dbReference type="Pfam" id="PF17769">
    <property type="entry name" value="PurK_C"/>
    <property type="match status" value="1"/>
</dbReference>
<dbReference type="STRING" id="765915.A0A1Y2HU90"/>
<evidence type="ECO:0000256" key="8">
    <source>
        <dbReference type="ARBA" id="ARBA00022793"/>
    </source>
</evidence>
<dbReference type="GO" id="GO:0005524">
    <property type="term" value="F:ATP binding"/>
    <property type="evidence" value="ECO:0007669"/>
    <property type="project" value="UniProtKB-UniRule"/>
</dbReference>
<dbReference type="InterPro" id="IPR054350">
    <property type="entry name" value="PurT/PurK_preATP-grasp"/>
</dbReference>
<dbReference type="AlphaFoldDB" id="A0A1Y2HU90"/>
<name>A0A1Y2HU90_9FUNG</name>
<evidence type="ECO:0000259" key="12">
    <source>
        <dbReference type="PROSITE" id="PS50975"/>
    </source>
</evidence>
<dbReference type="InterPro" id="IPR005875">
    <property type="entry name" value="PurK"/>
</dbReference>
<dbReference type="SUPFAM" id="SSF51246">
    <property type="entry name" value="Rudiment single hybrid motif"/>
    <property type="match status" value="1"/>
</dbReference>
<evidence type="ECO:0000256" key="6">
    <source>
        <dbReference type="ARBA" id="ARBA00022741"/>
    </source>
</evidence>
<keyword evidence="6 11" id="KW-0547">Nucleotide-binding</keyword>
<dbReference type="InterPro" id="IPR000031">
    <property type="entry name" value="PurE_dom"/>
</dbReference>
<dbReference type="Pfam" id="PF00731">
    <property type="entry name" value="AIRC"/>
    <property type="match status" value="1"/>
</dbReference>
<proteinExistence type="inferred from homology"/>
<protein>
    <recommendedName>
        <fullName evidence="5 11">Phosphoribosylaminoimidazole carboxylase</fullName>
        <ecNumber evidence="4 11">4.1.1.21</ecNumber>
    </recommendedName>
</protein>
<dbReference type="EMBL" id="MCFL01000010">
    <property type="protein sequence ID" value="ORZ38069.1"/>
    <property type="molecule type" value="Genomic_DNA"/>
</dbReference>
<dbReference type="SMART" id="SM01001">
    <property type="entry name" value="AIRC"/>
    <property type="match status" value="1"/>
</dbReference>
<reference evidence="13 14" key="1">
    <citation type="submission" date="2016-07" db="EMBL/GenBank/DDBJ databases">
        <title>Pervasive Adenine N6-methylation of Active Genes in Fungi.</title>
        <authorList>
            <consortium name="DOE Joint Genome Institute"/>
            <person name="Mondo S.J."/>
            <person name="Dannebaum R.O."/>
            <person name="Kuo R.C."/>
            <person name="Labutti K."/>
            <person name="Haridas S."/>
            <person name="Kuo A."/>
            <person name="Salamov A."/>
            <person name="Ahrendt S.R."/>
            <person name="Lipzen A."/>
            <person name="Sullivan W."/>
            <person name="Andreopoulos W.B."/>
            <person name="Clum A."/>
            <person name="Lindquist E."/>
            <person name="Daum C."/>
            <person name="Ramamoorthy G.K."/>
            <person name="Gryganskyi A."/>
            <person name="Culley D."/>
            <person name="Magnuson J.K."/>
            <person name="James T.Y."/>
            <person name="O'Malley M.A."/>
            <person name="Stajich J.E."/>
            <person name="Spatafora J.W."/>
            <person name="Visel A."/>
            <person name="Grigoriev I.V."/>
        </authorList>
    </citation>
    <scope>NUCLEOTIDE SEQUENCE [LARGE SCALE GENOMIC DNA]</scope>
    <source>
        <strain evidence="13 14">PL171</strain>
    </source>
</reference>
<dbReference type="PANTHER" id="PTHR11609:SF5">
    <property type="entry name" value="PHOSPHORIBOSYLAMINOIMIDAZOLE CARBOXYLASE"/>
    <property type="match status" value="1"/>
</dbReference>
<dbReference type="InterPro" id="IPR003135">
    <property type="entry name" value="ATP-grasp_carboxylate-amine"/>
</dbReference>
<dbReference type="PIRSF" id="PIRSF001340">
    <property type="entry name" value="AIR_carboxylase"/>
    <property type="match status" value="1"/>
</dbReference>
<dbReference type="FunFam" id="3.40.50.1970:FF:000013">
    <property type="entry name" value="Phosphoribosylaminoimidazole carboxylase"/>
    <property type="match status" value="1"/>
</dbReference>
<dbReference type="NCBIfam" id="TIGR01162">
    <property type="entry name" value="purE"/>
    <property type="match status" value="1"/>
</dbReference>
<dbReference type="FunFam" id="3.30.470.20:FF:000037">
    <property type="entry name" value="Phosphoribosylaminoimidazole carboxylase, chloroplastic"/>
    <property type="match status" value="1"/>
</dbReference>
<keyword evidence="8 11" id="KW-0210">Decarboxylase</keyword>
<dbReference type="HAMAP" id="MF_01928">
    <property type="entry name" value="PurK"/>
    <property type="match status" value="1"/>
</dbReference>
<keyword evidence="7 11" id="KW-0658">Purine biosynthesis</keyword>
<dbReference type="InterPro" id="IPR016301">
    <property type="entry name" value="Ade2_fungi/plant"/>
</dbReference>
<accession>A0A1Y2HU90</accession>
<dbReference type="InterPro" id="IPR033747">
    <property type="entry name" value="PurE_ClassI"/>
</dbReference>
<organism evidence="13 14">
    <name type="scientific">Catenaria anguillulae PL171</name>
    <dbReference type="NCBI Taxonomy" id="765915"/>
    <lineage>
        <taxon>Eukaryota</taxon>
        <taxon>Fungi</taxon>
        <taxon>Fungi incertae sedis</taxon>
        <taxon>Blastocladiomycota</taxon>
        <taxon>Blastocladiomycetes</taxon>
        <taxon>Blastocladiales</taxon>
        <taxon>Catenariaceae</taxon>
        <taxon>Catenaria</taxon>
    </lineage>
</organism>
<evidence type="ECO:0000256" key="11">
    <source>
        <dbReference type="PIRNR" id="PIRNR001340"/>
    </source>
</evidence>
<keyword evidence="9 11" id="KW-0067">ATP-binding</keyword>
<dbReference type="NCBIfam" id="NF004679">
    <property type="entry name" value="PRK06019.1-5"/>
    <property type="match status" value="1"/>
</dbReference>
<dbReference type="Pfam" id="PF22660">
    <property type="entry name" value="RS_preATP-grasp-like"/>
    <property type="match status" value="1"/>
</dbReference>
<evidence type="ECO:0000256" key="5">
    <source>
        <dbReference type="ARBA" id="ARBA00021059"/>
    </source>
</evidence>
<dbReference type="Gene3D" id="3.30.470.20">
    <property type="entry name" value="ATP-grasp fold, B domain"/>
    <property type="match status" value="1"/>
</dbReference>
<evidence type="ECO:0000256" key="10">
    <source>
        <dbReference type="ARBA" id="ARBA00023239"/>
    </source>
</evidence>
<dbReference type="GO" id="GO:0046872">
    <property type="term" value="F:metal ion binding"/>
    <property type="evidence" value="ECO:0007669"/>
    <property type="project" value="InterPro"/>
</dbReference>
<dbReference type="GO" id="GO:0006189">
    <property type="term" value="P:'de novo' IMP biosynthetic process"/>
    <property type="evidence" value="ECO:0007669"/>
    <property type="project" value="UniProtKB-UniRule"/>
</dbReference>
<dbReference type="UniPathway" id="UPA00074">
    <property type="reaction ID" value="UER00130"/>
</dbReference>
<dbReference type="InterPro" id="IPR011054">
    <property type="entry name" value="Rudment_hybrid_motif"/>
</dbReference>
<dbReference type="SUPFAM" id="SSF52440">
    <property type="entry name" value="PreATP-grasp domain"/>
    <property type="match status" value="1"/>
</dbReference>
<comment type="pathway">
    <text evidence="2 11">Purine metabolism; IMP biosynthesis via de novo pathway; 5-amino-1-(5-phospho-D-ribosyl)imidazole-4-carboxylate from 5-amino-1-(5-phospho-D-ribosyl)imidazole (carboxylase route): step 1/1.</text>
</comment>
<dbReference type="Gene3D" id="3.30.1490.20">
    <property type="entry name" value="ATP-grasp fold, A domain"/>
    <property type="match status" value="1"/>
</dbReference>
<evidence type="ECO:0000256" key="2">
    <source>
        <dbReference type="ARBA" id="ARBA00004747"/>
    </source>
</evidence>
<dbReference type="Pfam" id="PF02222">
    <property type="entry name" value="ATP-grasp"/>
    <property type="match status" value="1"/>
</dbReference>
<dbReference type="PROSITE" id="PS50975">
    <property type="entry name" value="ATP_GRASP"/>
    <property type="match status" value="1"/>
</dbReference>
<dbReference type="InterPro" id="IPR040686">
    <property type="entry name" value="PurK_C"/>
</dbReference>
<dbReference type="Gene3D" id="3.40.50.20">
    <property type="match status" value="1"/>
</dbReference>
<gene>
    <name evidence="13" type="ORF">BCR44DRAFT_125593</name>
</gene>
<feature type="domain" description="ATP-grasp" evidence="12">
    <location>
        <begin position="115"/>
        <end position="305"/>
    </location>
</feature>
<dbReference type="PANTHER" id="PTHR11609">
    <property type="entry name" value="PURINE BIOSYNTHESIS PROTEIN 6/7, PUR6/7"/>
    <property type="match status" value="1"/>
</dbReference>
<dbReference type="EC" id="4.1.1.21" evidence="4 11"/>
<evidence type="ECO:0000256" key="7">
    <source>
        <dbReference type="ARBA" id="ARBA00022755"/>
    </source>
</evidence>